<evidence type="ECO:0000256" key="1">
    <source>
        <dbReference type="ARBA" id="ARBA00022729"/>
    </source>
</evidence>
<feature type="signal peptide" evidence="2">
    <location>
        <begin position="1"/>
        <end position="19"/>
    </location>
</feature>
<dbReference type="InterPro" id="IPR028994">
    <property type="entry name" value="Integrin_alpha_N"/>
</dbReference>
<dbReference type="Gene3D" id="2.130.10.130">
    <property type="entry name" value="Integrin alpha, N-terminal"/>
    <property type="match status" value="1"/>
</dbReference>
<dbReference type="InterPro" id="IPR013517">
    <property type="entry name" value="FG-GAP"/>
</dbReference>
<evidence type="ECO:0008006" key="4">
    <source>
        <dbReference type="Google" id="ProtNLM"/>
    </source>
</evidence>
<dbReference type="SUPFAM" id="SSF69318">
    <property type="entry name" value="Integrin alpha N-terminal domain"/>
    <property type="match status" value="1"/>
</dbReference>
<organism evidence="3">
    <name type="scientific">Amphora coffeiformis</name>
    <dbReference type="NCBI Taxonomy" id="265554"/>
    <lineage>
        <taxon>Eukaryota</taxon>
        <taxon>Sar</taxon>
        <taxon>Stramenopiles</taxon>
        <taxon>Ochrophyta</taxon>
        <taxon>Bacillariophyta</taxon>
        <taxon>Bacillariophyceae</taxon>
        <taxon>Bacillariophycidae</taxon>
        <taxon>Thalassiophysales</taxon>
        <taxon>Catenulaceae</taxon>
        <taxon>Amphora</taxon>
    </lineage>
</organism>
<dbReference type="EMBL" id="HBIM01006550">
    <property type="protein sequence ID" value="CAE0407773.1"/>
    <property type="molecule type" value="Transcribed_RNA"/>
</dbReference>
<dbReference type="AlphaFoldDB" id="A0A7S3L124"/>
<reference evidence="3" key="1">
    <citation type="submission" date="2021-01" db="EMBL/GenBank/DDBJ databases">
        <authorList>
            <person name="Corre E."/>
            <person name="Pelletier E."/>
            <person name="Niang G."/>
            <person name="Scheremetjew M."/>
            <person name="Finn R."/>
            <person name="Kale V."/>
            <person name="Holt S."/>
            <person name="Cochrane G."/>
            <person name="Meng A."/>
            <person name="Brown T."/>
            <person name="Cohen L."/>
        </authorList>
    </citation>
    <scope>NUCLEOTIDE SEQUENCE</scope>
    <source>
        <strain evidence="3">CCMP127</strain>
    </source>
</reference>
<feature type="chain" id="PRO_5031354613" description="FG-GAP repeat protein" evidence="2">
    <location>
        <begin position="20"/>
        <end position="486"/>
    </location>
</feature>
<name>A0A7S3L124_9STRA</name>
<protein>
    <recommendedName>
        <fullName evidence="4">FG-GAP repeat protein</fullName>
    </recommendedName>
</protein>
<evidence type="ECO:0000256" key="2">
    <source>
        <dbReference type="SAM" id="SignalP"/>
    </source>
</evidence>
<dbReference type="Pfam" id="PF13517">
    <property type="entry name" value="FG-GAP_3"/>
    <property type="match status" value="1"/>
</dbReference>
<keyword evidence="1 2" id="KW-0732">Signal</keyword>
<accession>A0A7S3L124</accession>
<evidence type="ECO:0000313" key="3">
    <source>
        <dbReference type="EMBL" id="CAE0407773.1"/>
    </source>
</evidence>
<gene>
    <name evidence="3" type="ORF">ACOF00016_LOCUS5565</name>
</gene>
<proteinExistence type="predicted"/>
<sequence length="486" mass="54433">MMKLALLFLLFSLPGVAKAEDALLFDFQPRVIPVEVDHSHRRLGSTSMPFGSPWCDGKPAVWMIGHQPGHQERPWCLTSANDDETDFVDYDFANSTWQLSETTVLERQDPLNAENAKRGWRSNIDRHDCIVMDVNFDGLAADIVCGVGAIDGTGYGFNEVYVAQPDGSLIKKLRHHGLNRWPAMRNRVMIKLTAADDGLPLVMLATLGTHRDDGQSNVHRMFKLIPDDSRKHGFFFQPHSGPWTRYTKALCAHKIDVNNDGLDDIILCQDKKVGRIYVQHPNSTFSMIRWGGKSTKDWREARVADVTGDGLPDLIVVGNGGRITTQEPSYVRVFRGTGVEPYFDFTRKGIWFEREMPYATPNVEILDVNHDGIADIYVVQADEMTEGGFCTPNTRTRKFDTSDWWGASPDPSPDFVPPPDLATDLLLIGTGDDSNKVNEVWMDHVIPGCGSLIEPFGNNYTMILSQGSMGRPGYSVLLQWFPTKDV</sequence>